<name>A0A9W8UWX7_9HYPO</name>
<dbReference type="EMBL" id="JAOQAV010000045">
    <property type="protein sequence ID" value="KAJ4180805.1"/>
    <property type="molecule type" value="Genomic_DNA"/>
</dbReference>
<keyword evidence="3" id="KW-1185">Reference proteome</keyword>
<accession>A0A9W8UWX7</accession>
<sequence>MGWIRDNGWVRFLMQSQTNCHAHRFACDEPAVGGVREEKPQLDEENETLKACN</sequence>
<evidence type="ECO:0000256" key="1">
    <source>
        <dbReference type="SAM" id="MobiDB-lite"/>
    </source>
</evidence>
<dbReference type="Proteomes" id="UP001152087">
    <property type="component" value="Unassembled WGS sequence"/>
</dbReference>
<protein>
    <submittedName>
        <fullName evidence="2">Uncharacterized protein</fullName>
    </submittedName>
</protein>
<reference evidence="2" key="1">
    <citation type="submission" date="2022-09" db="EMBL/GenBank/DDBJ databases">
        <title>Fusarium specimens isolated from Avocado Roots.</title>
        <authorList>
            <person name="Stajich J."/>
            <person name="Roper C."/>
            <person name="Heimlech-Rivalta G."/>
        </authorList>
    </citation>
    <scope>NUCLEOTIDE SEQUENCE</scope>
    <source>
        <strain evidence="2">A02</strain>
    </source>
</reference>
<evidence type="ECO:0000313" key="3">
    <source>
        <dbReference type="Proteomes" id="UP001152087"/>
    </source>
</evidence>
<proteinExistence type="predicted"/>
<evidence type="ECO:0000313" key="2">
    <source>
        <dbReference type="EMBL" id="KAJ4180805.1"/>
    </source>
</evidence>
<gene>
    <name evidence="2" type="ORF">NW755_011527</name>
</gene>
<dbReference type="AlphaFoldDB" id="A0A9W8UWX7"/>
<comment type="caution">
    <text evidence="2">The sequence shown here is derived from an EMBL/GenBank/DDBJ whole genome shotgun (WGS) entry which is preliminary data.</text>
</comment>
<organism evidence="2 3">
    <name type="scientific">Fusarium falciforme</name>
    <dbReference type="NCBI Taxonomy" id="195108"/>
    <lineage>
        <taxon>Eukaryota</taxon>
        <taxon>Fungi</taxon>
        <taxon>Dikarya</taxon>
        <taxon>Ascomycota</taxon>
        <taxon>Pezizomycotina</taxon>
        <taxon>Sordariomycetes</taxon>
        <taxon>Hypocreomycetidae</taxon>
        <taxon>Hypocreales</taxon>
        <taxon>Nectriaceae</taxon>
        <taxon>Fusarium</taxon>
        <taxon>Fusarium solani species complex</taxon>
    </lineage>
</organism>
<feature type="region of interest" description="Disordered" evidence="1">
    <location>
        <begin position="34"/>
        <end position="53"/>
    </location>
</feature>